<proteinExistence type="predicted"/>
<reference evidence="1 2" key="1">
    <citation type="submission" date="2019-03" db="EMBL/GenBank/DDBJ databases">
        <title>Genomic Encyclopedia of Type Strains, Phase IV (KMG-IV): sequencing the most valuable type-strain genomes for metagenomic binning, comparative biology and taxonomic classification.</title>
        <authorList>
            <person name="Goeker M."/>
        </authorList>
    </citation>
    <scope>NUCLEOTIDE SEQUENCE [LARGE SCALE GENOMIC DNA]</scope>
    <source>
        <strain evidence="1 2">DSM 103428</strain>
    </source>
</reference>
<evidence type="ECO:0000313" key="2">
    <source>
        <dbReference type="Proteomes" id="UP000295210"/>
    </source>
</evidence>
<organism evidence="1 2">
    <name type="scientific">Acidipila rosea</name>
    <dbReference type="NCBI Taxonomy" id="768535"/>
    <lineage>
        <taxon>Bacteria</taxon>
        <taxon>Pseudomonadati</taxon>
        <taxon>Acidobacteriota</taxon>
        <taxon>Terriglobia</taxon>
        <taxon>Terriglobales</taxon>
        <taxon>Acidobacteriaceae</taxon>
        <taxon>Acidipila</taxon>
    </lineage>
</organism>
<protein>
    <submittedName>
        <fullName evidence="1">Uncharacterized protein</fullName>
    </submittedName>
</protein>
<dbReference type="RefSeq" id="WP_131996702.1">
    <property type="nucleotide sequence ID" value="NZ_SMGK01000003.1"/>
</dbReference>
<keyword evidence="2" id="KW-1185">Reference proteome</keyword>
<dbReference type="AlphaFoldDB" id="A0A4R1L6I5"/>
<dbReference type="OrthoDB" id="114681at2"/>
<dbReference type="Proteomes" id="UP000295210">
    <property type="component" value="Unassembled WGS sequence"/>
</dbReference>
<gene>
    <name evidence="1" type="ORF">C7378_2397</name>
</gene>
<name>A0A4R1L6I5_9BACT</name>
<evidence type="ECO:0000313" key="1">
    <source>
        <dbReference type="EMBL" id="TCK72807.1"/>
    </source>
</evidence>
<accession>A0A4R1L6I5</accession>
<sequence length="355" mass="38726">MQRDQTLRHAVRLLVLALAGALVLPVAYGDSCTMQSQIPSAQREELSRVARTLVGEVQSGDLQGLRNNTLASVAANFDGIAHSAEALKPLIQQAGITVDQLFAFEATQAPQGTLGSQFFCSPVNSSMTVVLNFSTLPPGKYVLAILHATGVPKPQQISLILAESPEKQWKLAGFFTKSLMLAGQNGLWYWTHAREYAQQKLEWPAWFYYQIAEFLVDPVDFLSSPNMEKLKHEADEIRPKDLPDDKPVMLQMNGTSFEVTKVDASAELGPLDFVVHYTPSDAQSAQLRDPVAARKQAIDVMTGLLAQHPGLRQAFHGVWVYADAKDVTVFALELPMDQIPGGAQTSAPSSAPSGR</sequence>
<dbReference type="EMBL" id="SMGK01000003">
    <property type="protein sequence ID" value="TCK72807.1"/>
    <property type="molecule type" value="Genomic_DNA"/>
</dbReference>
<comment type="caution">
    <text evidence="1">The sequence shown here is derived from an EMBL/GenBank/DDBJ whole genome shotgun (WGS) entry which is preliminary data.</text>
</comment>